<reference evidence="1" key="1">
    <citation type="journal article" date="2015" name="Nature">
        <title>Complex archaea that bridge the gap between prokaryotes and eukaryotes.</title>
        <authorList>
            <person name="Spang A."/>
            <person name="Saw J.H."/>
            <person name="Jorgensen S.L."/>
            <person name="Zaremba-Niedzwiedzka K."/>
            <person name="Martijn J."/>
            <person name="Lind A.E."/>
            <person name="van Eijk R."/>
            <person name="Schleper C."/>
            <person name="Guy L."/>
            <person name="Ettema T.J."/>
        </authorList>
    </citation>
    <scope>NUCLEOTIDE SEQUENCE</scope>
</reference>
<comment type="caution">
    <text evidence="1">The sequence shown here is derived from an EMBL/GenBank/DDBJ whole genome shotgun (WGS) entry which is preliminary data.</text>
</comment>
<dbReference type="AlphaFoldDB" id="A0A0F9F6L8"/>
<gene>
    <name evidence="1" type="ORF">LCGC14_2342720</name>
</gene>
<organism evidence="1">
    <name type="scientific">marine sediment metagenome</name>
    <dbReference type="NCBI Taxonomy" id="412755"/>
    <lineage>
        <taxon>unclassified sequences</taxon>
        <taxon>metagenomes</taxon>
        <taxon>ecological metagenomes</taxon>
    </lineage>
</organism>
<proteinExistence type="predicted"/>
<sequence>MPNKDFYTIQKPTGIFMMINENDDPIMLCNDCLVHSKTKQGHITNKADCEHAEEHKENDKQ</sequence>
<protein>
    <submittedName>
        <fullName evidence="1">Uncharacterized protein</fullName>
    </submittedName>
</protein>
<evidence type="ECO:0000313" key="1">
    <source>
        <dbReference type="EMBL" id="KKL46722.1"/>
    </source>
</evidence>
<name>A0A0F9F6L8_9ZZZZ</name>
<accession>A0A0F9F6L8</accession>
<dbReference type="EMBL" id="LAZR01033928">
    <property type="protein sequence ID" value="KKL46722.1"/>
    <property type="molecule type" value="Genomic_DNA"/>
</dbReference>